<proteinExistence type="inferred from homology"/>
<evidence type="ECO:0000256" key="2">
    <source>
        <dbReference type="ARBA" id="ARBA00022964"/>
    </source>
</evidence>
<dbReference type="InterPro" id="IPR009770">
    <property type="entry name" value="HGLS"/>
</dbReference>
<comment type="caution">
    <text evidence="9">The sequence shown here is derived from an EMBL/GenBank/DDBJ whole genome shotgun (WGS) entry which is preliminary data.</text>
</comment>
<feature type="region of interest" description="Disordered" evidence="8">
    <location>
        <begin position="161"/>
        <end position="188"/>
    </location>
</feature>
<feature type="compositionally biased region" description="Basic and acidic residues" evidence="8">
    <location>
        <begin position="172"/>
        <end position="183"/>
    </location>
</feature>
<comment type="cofactor">
    <cofactor evidence="1">
        <name>Fe(2+)</name>
        <dbReference type="ChEBI" id="CHEBI:29033"/>
    </cofactor>
</comment>
<dbReference type="PANTHER" id="PTHR39479:SF2">
    <property type="entry name" value="2-OXOADIPATE DIOXYGENASE_DECARBOXYLASE"/>
    <property type="match status" value="1"/>
</dbReference>
<dbReference type="Proteomes" id="UP001642464">
    <property type="component" value="Unassembled WGS sequence"/>
</dbReference>
<gene>
    <name evidence="9" type="ORF">SCF082_LOCUS23273</name>
</gene>
<evidence type="ECO:0000313" key="10">
    <source>
        <dbReference type="Proteomes" id="UP001642464"/>
    </source>
</evidence>
<evidence type="ECO:0000313" key="9">
    <source>
        <dbReference type="EMBL" id="CAK9039844.1"/>
    </source>
</evidence>
<dbReference type="EMBL" id="CAXAMM010016797">
    <property type="protein sequence ID" value="CAK9039844.1"/>
    <property type="molecule type" value="Genomic_DNA"/>
</dbReference>
<sequence length="304" mass="33103">MQRDAFASFTDSLEGLLEKGLVYAEYAATDAGRAAGTIDTTEVTELVRLGYASREGLRYEDFLPVSAAGIFASNLNQSGSASTAVRRPEFSREQLEEIMGKRVIDTDAAYSSIDARSRLETYEALGLLRRLAAAERDRLERAALAHGHGCRSRSGFELPSWLGCDPGPRQRGSREPDHKDHEPTASLRAEWSAMDKSTEGVLEMSEHALCGERMLNVFEDTFFALKAVGEAYKNIEGIRQVNDIYTDGIGQKSAMEDLGRIAAELSGGLAGALDAPGDSGVKVQFWLKGQPMEQPGEIEFGRTG</sequence>
<evidence type="ECO:0000256" key="6">
    <source>
        <dbReference type="ARBA" id="ARBA00035023"/>
    </source>
</evidence>
<evidence type="ECO:0000256" key="4">
    <source>
        <dbReference type="ARBA" id="ARBA00023004"/>
    </source>
</evidence>
<dbReference type="PANTHER" id="PTHR39479">
    <property type="match status" value="1"/>
</dbReference>
<evidence type="ECO:0000256" key="5">
    <source>
        <dbReference type="ARBA" id="ARBA00035013"/>
    </source>
</evidence>
<evidence type="ECO:0000256" key="1">
    <source>
        <dbReference type="ARBA" id="ARBA00001954"/>
    </source>
</evidence>
<keyword evidence="3" id="KW-0560">Oxidoreductase</keyword>
<dbReference type="Gene3D" id="3.10.180.80">
    <property type="entry name" value="Uncharacterised protein PF07063, DUF1338"/>
    <property type="match status" value="1"/>
</dbReference>
<keyword evidence="4" id="KW-0408">Iron</keyword>
<keyword evidence="10" id="KW-1185">Reference proteome</keyword>
<evidence type="ECO:0000256" key="8">
    <source>
        <dbReference type="SAM" id="MobiDB-lite"/>
    </source>
</evidence>
<keyword evidence="2" id="KW-0223">Dioxygenase</keyword>
<name>A0ABP0LMP2_9DINO</name>
<dbReference type="EC" id="1.13.11.93" evidence="6"/>
<evidence type="ECO:0000256" key="3">
    <source>
        <dbReference type="ARBA" id="ARBA00023002"/>
    </source>
</evidence>
<accession>A0ABP0LMP2</accession>
<comment type="similarity">
    <text evidence="5">Belongs to the 2-oxoadipate dioxygenase/decarboxylase family.</text>
</comment>
<dbReference type="Pfam" id="PF07063">
    <property type="entry name" value="HGLS"/>
    <property type="match status" value="1"/>
</dbReference>
<evidence type="ECO:0000256" key="7">
    <source>
        <dbReference type="ARBA" id="ARBA00035045"/>
    </source>
</evidence>
<protein>
    <recommendedName>
        <fullName evidence="6">2-oxoadipate dioxygenase/decarboxylase</fullName>
        <ecNumber evidence="6">1.13.11.93</ecNumber>
    </recommendedName>
    <alternativeName>
        <fullName evidence="7">2-hydroxyglutarate synthase</fullName>
    </alternativeName>
</protein>
<organism evidence="9 10">
    <name type="scientific">Durusdinium trenchii</name>
    <dbReference type="NCBI Taxonomy" id="1381693"/>
    <lineage>
        <taxon>Eukaryota</taxon>
        <taxon>Sar</taxon>
        <taxon>Alveolata</taxon>
        <taxon>Dinophyceae</taxon>
        <taxon>Suessiales</taxon>
        <taxon>Symbiodiniaceae</taxon>
        <taxon>Durusdinium</taxon>
    </lineage>
</organism>
<reference evidence="9 10" key="1">
    <citation type="submission" date="2024-02" db="EMBL/GenBank/DDBJ databases">
        <authorList>
            <person name="Chen Y."/>
            <person name="Shah S."/>
            <person name="Dougan E. K."/>
            <person name="Thang M."/>
            <person name="Chan C."/>
        </authorList>
    </citation>
    <scope>NUCLEOTIDE SEQUENCE [LARGE SCALE GENOMIC DNA]</scope>
</reference>